<gene>
    <name evidence="1" type="primary">3</name>
    <name evidence="1" type="ORF">SEA_NIKLAS_3</name>
</gene>
<evidence type="ECO:0000313" key="2">
    <source>
        <dbReference type="Proteomes" id="UP000295207"/>
    </source>
</evidence>
<dbReference type="KEGG" id="vg:60325172"/>
<organism evidence="1 2">
    <name type="scientific">Mycobacterium Phage Niklas</name>
    <dbReference type="NCBI Taxonomy" id="2517936"/>
    <lineage>
        <taxon>Viruses</taxon>
        <taxon>Duplodnaviria</taxon>
        <taxon>Heunggongvirae</taxon>
        <taxon>Uroviricota</taxon>
        <taxon>Caudoviricetes</taxon>
        <taxon>Weiservirinae</taxon>
        <taxon>Anayavirus</taxon>
        <taxon>Anayavirus niklas</taxon>
    </lineage>
</organism>
<sequence>MSGERRVGVVAATLPQAEALIEALGLPNAVPLSRRRGARGLVLGALVLDESALPLPERAYDELIPALLPDRCAHVYELRRHSGPPPF</sequence>
<dbReference type="GeneID" id="60325172"/>
<dbReference type="Proteomes" id="UP000295207">
    <property type="component" value="Segment"/>
</dbReference>
<reference evidence="1 2" key="1">
    <citation type="submission" date="2019-02" db="EMBL/GenBank/DDBJ databases">
        <authorList>
            <person name="Johnson N."/>
            <person name="McClure M.G."/>
            <person name="Christensen M."/>
            <person name="Johnson M."/>
            <person name="Gaffney B.L."/>
            <person name="Staples A.K."/>
            <person name="King R.A."/>
            <person name="Rinehart C.A."/>
            <person name="Rowland N.S."/>
            <person name="Garlena R.A."/>
            <person name="Russell D.A."/>
            <person name="Pope W.H."/>
            <person name="Jacobs-Sera D."/>
            <person name="Hendrix R.W."/>
            <person name="Hatfull G.F."/>
        </authorList>
    </citation>
    <scope>NUCLEOTIDE SEQUENCE [LARGE SCALE GENOMIC DNA]</scope>
</reference>
<keyword evidence="2" id="KW-1185">Reference proteome</keyword>
<accession>A0A482JJ81</accession>
<evidence type="ECO:0000313" key="1">
    <source>
        <dbReference type="EMBL" id="QBP31586.1"/>
    </source>
</evidence>
<name>A0A482JJ81_9CAUD</name>
<dbReference type="RefSeq" id="YP_009953694.1">
    <property type="nucleotide sequence ID" value="NC_051625.1"/>
</dbReference>
<proteinExistence type="predicted"/>
<dbReference type="EMBL" id="MK494119">
    <property type="protein sequence ID" value="QBP31586.1"/>
    <property type="molecule type" value="Genomic_DNA"/>
</dbReference>
<protein>
    <submittedName>
        <fullName evidence="1">Uncharacterized protein</fullName>
    </submittedName>
</protein>